<dbReference type="AlphaFoldDB" id="A0A5B7G7M6"/>
<name>A0A5B7G7M6_PORTR</name>
<accession>A0A5B7G7M6</accession>
<protein>
    <submittedName>
        <fullName evidence="1">Uncharacterized protein</fullName>
    </submittedName>
</protein>
<comment type="caution">
    <text evidence="1">The sequence shown here is derived from an EMBL/GenBank/DDBJ whole genome shotgun (WGS) entry which is preliminary data.</text>
</comment>
<dbReference type="EMBL" id="VSRR010010939">
    <property type="protein sequence ID" value="MPC52514.1"/>
    <property type="molecule type" value="Genomic_DNA"/>
</dbReference>
<gene>
    <name evidence="1" type="ORF">E2C01_046384</name>
</gene>
<dbReference type="Proteomes" id="UP000324222">
    <property type="component" value="Unassembled WGS sequence"/>
</dbReference>
<reference evidence="1 2" key="1">
    <citation type="submission" date="2019-05" db="EMBL/GenBank/DDBJ databases">
        <title>Another draft genome of Portunus trituberculatus and its Hox gene families provides insights of decapod evolution.</title>
        <authorList>
            <person name="Jeong J.-H."/>
            <person name="Song I."/>
            <person name="Kim S."/>
            <person name="Choi T."/>
            <person name="Kim D."/>
            <person name="Ryu S."/>
            <person name="Kim W."/>
        </authorList>
    </citation>
    <scope>NUCLEOTIDE SEQUENCE [LARGE SCALE GENOMIC DNA]</scope>
    <source>
        <tissue evidence="1">Muscle</tissue>
    </source>
</reference>
<sequence length="67" mass="7771">MNSRWQLPTHLGDGIAHCISTTYHHNLFSLSQWSSHFCSNLRENSSILGLHLYSYAQIPYYSNPRMS</sequence>
<evidence type="ECO:0000313" key="1">
    <source>
        <dbReference type="EMBL" id="MPC52514.1"/>
    </source>
</evidence>
<proteinExistence type="predicted"/>
<organism evidence="1 2">
    <name type="scientific">Portunus trituberculatus</name>
    <name type="common">Swimming crab</name>
    <name type="synonym">Neptunus trituberculatus</name>
    <dbReference type="NCBI Taxonomy" id="210409"/>
    <lineage>
        <taxon>Eukaryota</taxon>
        <taxon>Metazoa</taxon>
        <taxon>Ecdysozoa</taxon>
        <taxon>Arthropoda</taxon>
        <taxon>Crustacea</taxon>
        <taxon>Multicrustacea</taxon>
        <taxon>Malacostraca</taxon>
        <taxon>Eumalacostraca</taxon>
        <taxon>Eucarida</taxon>
        <taxon>Decapoda</taxon>
        <taxon>Pleocyemata</taxon>
        <taxon>Brachyura</taxon>
        <taxon>Eubrachyura</taxon>
        <taxon>Portunoidea</taxon>
        <taxon>Portunidae</taxon>
        <taxon>Portuninae</taxon>
        <taxon>Portunus</taxon>
    </lineage>
</organism>
<evidence type="ECO:0000313" key="2">
    <source>
        <dbReference type="Proteomes" id="UP000324222"/>
    </source>
</evidence>
<keyword evidence="2" id="KW-1185">Reference proteome</keyword>